<evidence type="ECO:0000259" key="9">
    <source>
        <dbReference type="PROSITE" id="PS51449"/>
    </source>
</evidence>
<dbReference type="Gene3D" id="3.80.30.20">
    <property type="entry name" value="tm_1862 like domain"/>
    <property type="match status" value="1"/>
</dbReference>
<keyword evidence="2" id="KW-0004">4Fe-4S</keyword>
<feature type="domain" description="Radical SAM core" evidence="10">
    <location>
        <begin position="145"/>
        <end position="376"/>
    </location>
</feature>
<dbReference type="SUPFAM" id="SSF102114">
    <property type="entry name" value="Radical SAM enzymes"/>
    <property type="match status" value="1"/>
</dbReference>
<dbReference type="InterPro" id="IPR038135">
    <property type="entry name" value="Methylthiotransferase_N_sf"/>
</dbReference>
<dbReference type="OrthoDB" id="9805215at2"/>
<dbReference type="PANTHER" id="PTHR43837:SF1">
    <property type="entry name" value="RIBOSOMAL PROTEIN US12 METHYLTHIOTRANSFERASE RIMO"/>
    <property type="match status" value="1"/>
</dbReference>
<dbReference type="SFLD" id="SFLDG01082">
    <property type="entry name" value="B12-binding_domain_containing"/>
    <property type="match status" value="1"/>
</dbReference>
<gene>
    <name evidence="11" type="ordered locus">Turpa_2975</name>
</gene>
<dbReference type="GO" id="GO:0005829">
    <property type="term" value="C:cytosol"/>
    <property type="evidence" value="ECO:0007669"/>
    <property type="project" value="TreeGrafter"/>
</dbReference>
<keyword evidence="3" id="KW-0963">Cytoplasm</keyword>
<evidence type="ECO:0000256" key="4">
    <source>
        <dbReference type="ARBA" id="ARBA00022679"/>
    </source>
</evidence>
<organism evidence="11 12">
    <name type="scientific">Turneriella parva (strain ATCC BAA-1111 / DSM 21527 / NCTC 11395 / H)</name>
    <name type="common">Leptospira parva</name>
    <dbReference type="NCBI Taxonomy" id="869212"/>
    <lineage>
        <taxon>Bacteria</taxon>
        <taxon>Pseudomonadati</taxon>
        <taxon>Spirochaetota</taxon>
        <taxon>Spirochaetia</taxon>
        <taxon>Leptospirales</taxon>
        <taxon>Leptospiraceae</taxon>
        <taxon>Turneriella</taxon>
    </lineage>
</organism>
<accession>I4B8K7</accession>
<dbReference type="InterPro" id="IPR006638">
    <property type="entry name" value="Elp3/MiaA/NifB-like_rSAM"/>
</dbReference>
<evidence type="ECO:0000313" key="12">
    <source>
        <dbReference type="Proteomes" id="UP000006048"/>
    </source>
</evidence>
<evidence type="ECO:0000256" key="7">
    <source>
        <dbReference type="ARBA" id="ARBA00023004"/>
    </source>
</evidence>
<dbReference type="CDD" id="cd01335">
    <property type="entry name" value="Radical_SAM"/>
    <property type="match status" value="1"/>
</dbReference>
<keyword evidence="6" id="KW-0479">Metal-binding</keyword>
<evidence type="ECO:0000256" key="2">
    <source>
        <dbReference type="ARBA" id="ARBA00022485"/>
    </source>
</evidence>
<dbReference type="GO" id="GO:0006400">
    <property type="term" value="P:tRNA modification"/>
    <property type="evidence" value="ECO:0007669"/>
    <property type="project" value="InterPro"/>
</dbReference>
<dbReference type="InterPro" id="IPR023404">
    <property type="entry name" value="rSAM_horseshoe"/>
</dbReference>
<dbReference type="EC" id="2.-.-.-" evidence="11"/>
<dbReference type="PROSITE" id="PS51449">
    <property type="entry name" value="MTTASE_N"/>
    <property type="match status" value="1"/>
</dbReference>
<dbReference type="NCBIfam" id="TIGR00089">
    <property type="entry name" value="MiaB/RimO family radical SAM methylthiotransferase"/>
    <property type="match status" value="1"/>
</dbReference>
<evidence type="ECO:0000259" key="10">
    <source>
        <dbReference type="PROSITE" id="PS51918"/>
    </source>
</evidence>
<dbReference type="GO" id="GO:0046872">
    <property type="term" value="F:metal ion binding"/>
    <property type="evidence" value="ECO:0007669"/>
    <property type="project" value="UniProtKB-KW"/>
</dbReference>
<dbReference type="GO" id="GO:0051539">
    <property type="term" value="F:4 iron, 4 sulfur cluster binding"/>
    <property type="evidence" value="ECO:0007669"/>
    <property type="project" value="UniProtKB-KW"/>
</dbReference>
<protein>
    <submittedName>
        <fullName evidence="11">SSU ribosomal protein S12P methylthiotransferase</fullName>
        <ecNumber evidence="11">2.-.-.-</ecNumber>
    </submittedName>
</protein>
<keyword evidence="12" id="KW-1185">Reference proteome</keyword>
<proteinExistence type="predicted"/>
<dbReference type="SMART" id="SM00729">
    <property type="entry name" value="Elp3"/>
    <property type="match status" value="1"/>
</dbReference>
<evidence type="ECO:0000256" key="3">
    <source>
        <dbReference type="ARBA" id="ARBA00022490"/>
    </source>
</evidence>
<dbReference type="Pfam" id="PF00919">
    <property type="entry name" value="UPF0004"/>
    <property type="match status" value="1"/>
</dbReference>
<dbReference type="InterPro" id="IPR058240">
    <property type="entry name" value="rSAM_sf"/>
</dbReference>
<keyword evidence="11" id="KW-0689">Ribosomal protein</keyword>
<dbReference type="HOGENOM" id="CLU_018697_0_1_12"/>
<dbReference type="EMBL" id="CP002959">
    <property type="protein sequence ID" value="AFM13614.1"/>
    <property type="molecule type" value="Genomic_DNA"/>
</dbReference>
<dbReference type="AlphaFoldDB" id="I4B8K7"/>
<keyword evidence="11" id="KW-0687">Ribonucleoprotein</keyword>
<evidence type="ECO:0000256" key="5">
    <source>
        <dbReference type="ARBA" id="ARBA00022691"/>
    </source>
</evidence>
<keyword evidence="4 11" id="KW-0808">Transferase</keyword>
<feature type="domain" description="MTTase N-terminal" evidence="9">
    <location>
        <begin position="8"/>
        <end position="125"/>
    </location>
</feature>
<dbReference type="InterPro" id="IPR002792">
    <property type="entry name" value="TRAM_dom"/>
</dbReference>
<dbReference type="PROSITE" id="PS01278">
    <property type="entry name" value="MTTASE_RADICAL"/>
    <property type="match status" value="1"/>
</dbReference>
<keyword evidence="5" id="KW-0949">S-adenosyl-L-methionine</keyword>
<dbReference type="Proteomes" id="UP000006048">
    <property type="component" value="Chromosome"/>
</dbReference>
<evidence type="ECO:0000256" key="8">
    <source>
        <dbReference type="ARBA" id="ARBA00023014"/>
    </source>
</evidence>
<evidence type="ECO:0000313" key="11">
    <source>
        <dbReference type="EMBL" id="AFM13614.1"/>
    </source>
</evidence>
<dbReference type="Pfam" id="PF18693">
    <property type="entry name" value="TRAM_2"/>
    <property type="match status" value="1"/>
</dbReference>
<dbReference type="InterPro" id="IPR012340">
    <property type="entry name" value="NA-bd_OB-fold"/>
</dbReference>
<sequence>MKKSAADLSFHIETLGCPKNRVDSRRMRTSLLRLGMHEAKKAEAADFFLINSCSFIREAQEETIQTVFNALKVKEKKSPNMKVGLVGCFVERFSEAVKQDIPELDFTIGTQRYHEVGALITEKFNVEPSGHAAALQNELQSTNADCLRPFTWLRIAQGCDRKCAFCIIPTIRGKLVTYPVKDVETQLGDEQALRGDTVPIREVVLVSQDTISQGVAALEEVIAHLSAKPGIEWIRLQYLFPDRRVPELLQLWRKYPKLTPYLDIPFQHVSPRVLTAMKRPSDTGLFSEIIGEAQNIAEDFEIRTSFIVGFPGEEQSDFEMLKDFVTGHRIDKLALFRYSHEAGTSAGDKLAETLTDTVKYERMNELRELHLNRRKEYALGLIGRRERMLVDEIAGGEVTLRRAHDAPESDEIVTVTQSPVSPLKVGDMPLVELKAYTEYSFLGELVSNP</sequence>
<dbReference type="STRING" id="869212.Turpa_2975"/>
<dbReference type="PANTHER" id="PTHR43837">
    <property type="entry name" value="RIBOSOMAL PROTEIN S12 METHYLTHIOTRANSFERASE RIMO"/>
    <property type="match status" value="1"/>
</dbReference>
<keyword evidence="7" id="KW-0408">Iron</keyword>
<keyword evidence="8" id="KW-0411">Iron-sulfur</keyword>
<dbReference type="KEGG" id="tpx:Turpa_2975"/>
<dbReference type="PATRIC" id="fig|869212.3.peg.2999"/>
<dbReference type="Gene3D" id="2.40.50.140">
    <property type="entry name" value="Nucleic acid-binding proteins"/>
    <property type="match status" value="1"/>
</dbReference>
<dbReference type="PROSITE" id="PS51918">
    <property type="entry name" value="RADICAL_SAM"/>
    <property type="match status" value="1"/>
</dbReference>
<dbReference type="InterPro" id="IPR005839">
    <property type="entry name" value="Methylthiotransferase"/>
</dbReference>
<dbReference type="GO" id="GO:0005840">
    <property type="term" value="C:ribosome"/>
    <property type="evidence" value="ECO:0007669"/>
    <property type="project" value="UniProtKB-KW"/>
</dbReference>
<reference evidence="11 12" key="1">
    <citation type="submission" date="2012-06" db="EMBL/GenBank/DDBJ databases">
        <title>The complete chromosome of genome of Turneriella parva DSM 21527.</title>
        <authorList>
            <consortium name="US DOE Joint Genome Institute (JGI-PGF)"/>
            <person name="Lucas S."/>
            <person name="Han J."/>
            <person name="Lapidus A."/>
            <person name="Bruce D."/>
            <person name="Goodwin L."/>
            <person name="Pitluck S."/>
            <person name="Peters L."/>
            <person name="Kyrpides N."/>
            <person name="Mavromatis K."/>
            <person name="Ivanova N."/>
            <person name="Mikhailova N."/>
            <person name="Chertkov O."/>
            <person name="Detter J.C."/>
            <person name="Tapia R."/>
            <person name="Han C."/>
            <person name="Land M."/>
            <person name="Hauser L."/>
            <person name="Markowitz V."/>
            <person name="Cheng J.-F."/>
            <person name="Hugenholtz P."/>
            <person name="Woyke T."/>
            <person name="Wu D."/>
            <person name="Gronow S."/>
            <person name="Wellnitz S."/>
            <person name="Brambilla E."/>
            <person name="Klenk H.-P."/>
            <person name="Eisen J.A."/>
        </authorList>
    </citation>
    <scope>NUCLEOTIDE SEQUENCE [LARGE SCALE GENOMIC DNA]</scope>
    <source>
        <strain evidence="12">ATCC BAA-1111 / DSM 21527 / NCTC 11395 / H</strain>
    </source>
</reference>
<dbReference type="InterPro" id="IPR007197">
    <property type="entry name" value="rSAM"/>
</dbReference>
<dbReference type="Gene3D" id="3.40.50.12160">
    <property type="entry name" value="Methylthiotransferase, N-terminal domain"/>
    <property type="match status" value="1"/>
</dbReference>
<evidence type="ECO:0000256" key="6">
    <source>
        <dbReference type="ARBA" id="ARBA00022723"/>
    </source>
</evidence>
<dbReference type="SFLD" id="SFLDS00029">
    <property type="entry name" value="Radical_SAM"/>
    <property type="match status" value="1"/>
</dbReference>
<dbReference type="InterPro" id="IPR005840">
    <property type="entry name" value="Ribosomal_uS12_MeSTrfase_RimO"/>
</dbReference>
<dbReference type="GO" id="GO:0035599">
    <property type="term" value="F:aspartic acid methylthiotransferase activity"/>
    <property type="evidence" value="ECO:0007669"/>
    <property type="project" value="TreeGrafter"/>
</dbReference>
<dbReference type="InterPro" id="IPR020612">
    <property type="entry name" value="Methylthiotransferase_CS"/>
</dbReference>
<dbReference type="InterPro" id="IPR013848">
    <property type="entry name" value="Methylthiotransferase_N"/>
</dbReference>
<comment type="cofactor">
    <cofactor evidence="1">
        <name>[4Fe-4S] cluster</name>
        <dbReference type="ChEBI" id="CHEBI:49883"/>
    </cofactor>
</comment>
<name>I4B8K7_TURPD</name>
<dbReference type="Pfam" id="PF04055">
    <property type="entry name" value="Radical_SAM"/>
    <property type="match status" value="1"/>
</dbReference>
<dbReference type="RefSeq" id="WP_014804115.1">
    <property type="nucleotide sequence ID" value="NC_018020.1"/>
</dbReference>
<evidence type="ECO:0000256" key="1">
    <source>
        <dbReference type="ARBA" id="ARBA00001966"/>
    </source>
</evidence>